<dbReference type="RGD" id="3194">
    <property type="gene designation" value="Nppb"/>
</dbReference>
<dbReference type="InterPro" id="IPR002408">
    <property type="entry name" value="Natriuretic_peptide_brain"/>
</dbReference>
<dbReference type="GO" id="GO:0005576">
    <property type="term" value="C:extracellular region"/>
    <property type="evidence" value="ECO:0007669"/>
    <property type="project" value="UniProtKB-SubCell"/>
</dbReference>
<keyword evidence="4" id="KW-0964">Secreted</keyword>
<evidence type="ECO:0000256" key="5">
    <source>
        <dbReference type="ARBA" id="ARBA00022702"/>
    </source>
</evidence>
<dbReference type="Pfam" id="PF00212">
    <property type="entry name" value="ANP"/>
    <property type="match status" value="1"/>
</dbReference>
<feature type="signal peptide" evidence="13">
    <location>
        <begin position="1"/>
        <end position="26"/>
    </location>
</feature>
<evidence type="ECO:0000256" key="13">
    <source>
        <dbReference type="SAM" id="SignalP"/>
    </source>
</evidence>
<dbReference type="InterPro" id="IPR030480">
    <property type="entry name" value="Natr_peptide_CS"/>
</dbReference>
<dbReference type="SMART" id="SM00183">
    <property type="entry name" value="NAT_PEP"/>
    <property type="match status" value="1"/>
</dbReference>
<dbReference type="GO" id="GO:0097746">
    <property type="term" value="P:blood vessel diameter maintenance"/>
    <property type="evidence" value="ECO:0007669"/>
    <property type="project" value="UniProtKB-KW"/>
</dbReference>
<dbReference type="GeneTree" id="ENSGT00940000154513"/>
<evidence type="ECO:0000256" key="11">
    <source>
        <dbReference type="ARBA" id="ARBA00032369"/>
    </source>
</evidence>
<reference evidence="14" key="3">
    <citation type="submission" date="2025-09" db="UniProtKB">
        <authorList>
            <consortium name="Ensembl"/>
        </authorList>
    </citation>
    <scope>IDENTIFICATION</scope>
    <source>
        <strain evidence="14">Brown Norway</strain>
    </source>
</reference>
<organism evidence="14 15">
    <name type="scientific">Rattus norvegicus</name>
    <name type="common">Rat</name>
    <dbReference type="NCBI Taxonomy" id="10116"/>
    <lineage>
        <taxon>Eukaryota</taxon>
        <taxon>Metazoa</taxon>
        <taxon>Chordata</taxon>
        <taxon>Craniata</taxon>
        <taxon>Vertebrata</taxon>
        <taxon>Euteleostomi</taxon>
        <taxon>Mammalia</taxon>
        <taxon>Eutheria</taxon>
        <taxon>Euarchontoglires</taxon>
        <taxon>Glires</taxon>
        <taxon>Rodentia</taxon>
        <taxon>Myomorpha</taxon>
        <taxon>Muroidea</taxon>
        <taxon>Muridae</taxon>
        <taxon>Murinae</taxon>
        <taxon>Rattus</taxon>
    </lineage>
</organism>
<dbReference type="Ensembl" id="ENSRNOT00000103871.2">
    <property type="protein sequence ID" value="ENSRNOP00000088183.1"/>
    <property type="gene ID" value="ENSRNOG00000008141.7"/>
</dbReference>
<dbReference type="Proteomes" id="UP000002494">
    <property type="component" value="Chromosome 5"/>
</dbReference>
<evidence type="ECO:0000256" key="10">
    <source>
        <dbReference type="ARBA" id="ARBA00032322"/>
    </source>
</evidence>
<comment type="similarity">
    <text evidence="2 12">Belongs to the natriuretic peptide family.</text>
</comment>
<evidence type="ECO:0000256" key="12">
    <source>
        <dbReference type="RuleBase" id="RU003686"/>
    </source>
</evidence>
<dbReference type="PANTHER" id="PTHR14066">
    <property type="entry name" value="ATRIAL NATRIURETIC FACTOR PRECURSOR"/>
    <property type="match status" value="1"/>
</dbReference>
<reference evidence="14" key="1">
    <citation type="submission" date="2024-01" db="EMBL/GenBank/DDBJ databases">
        <title>GRCr8: a new rat reference genome assembly contstructed from accurate long reads and long range scaffolding.</title>
        <authorList>
            <person name="Doris P.A."/>
            <person name="Kalbfleisch T."/>
            <person name="Li K."/>
            <person name="Howe K."/>
            <person name="Wood J."/>
        </authorList>
    </citation>
    <scope>NUCLEOTIDE SEQUENCE [LARGE SCALE GENOMIC DNA]</scope>
    <source>
        <strain evidence="14">Brown Norway</strain>
    </source>
</reference>
<reference evidence="14" key="2">
    <citation type="submission" date="2025-08" db="UniProtKB">
        <authorList>
            <consortium name="Ensembl"/>
        </authorList>
    </citation>
    <scope>IDENTIFICATION</scope>
    <source>
        <strain evidence="14">Brown Norway</strain>
    </source>
</reference>
<keyword evidence="7 12" id="KW-0838">Vasoactive</keyword>
<keyword evidence="15" id="KW-1185">Reference proteome</keyword>
<accession>A0A8I6AIA6</accession>
<evidence type="ECO:0000256" key="9">
    <source>
        <dbReference type="ARBA" id="ARBA00031802"/>
    </source>
</evidence>
<evidence type="ECO:0000256" key="7">
    <source>
        <dbReference type="ARBA" id="ARBA00022858"/>
    </source>
</evidence>
<evidence type="ECO:0000313" key="14">
    <source>
        <dbReference type="Ensembl" id="ENSRNOP00000088183.1"/>
    </source>
</evidence>
<dbReference type="PROSITE" id="PS00263">
    <property type="entry name" value="NATRIURETIC_PEPTIDE"/>
    <property type="match status" value="1"/>
</dbReference>
<feature type="chain" id="PRO_5035211137" description="Natriuretic peptides B" evidence="13">
    <location>
        <begin position="27"/>
        <end position="197"/>
    </location>
</feature>
<evidence type="ECO:0000256" key="1">
    <source>
        <dbReference type="ARBA" id="ARBA00004613"/>
    </source>
</evidence>
<dbReference type="OMA" id="FQLHIIR"/>
<dbReference type="AlphaFoldDB" id="A0A8I6AIA6"/>
<dbReference type="InterPro" id="IPR050787">
    <property type="entry name" value="Natriuretic_peptide"/>
</dbReference>
<dbReference type="PRINTS" id="PR00712">
    <property type="entry name" value="BNATPEPTIDE"/>
</dbReference>
<evidence type="ECO:0000256" key="4">
    <source>
        <dbReference type="ARBA" id="ARBA00022525"/>
    </source>
</evidence>
<evidence type="ECO:0000256" key="8">
    <source>
        <dbReference type="ARBA" id="ARBA00023157"/>
    </source>
</evidence>
<sequence length="197" mass="22061">MDLQKVLPQMILLLLFLNLSPLGGHSHPLGSPSQSPEQSTMQKLLELIREKSEEMAQRQLSKDQGPTKELLKRVLRSQDSAFRIQERLRNSKMAHSSSCFGQKIDRIGAVSRLGCDGEHLPCRFPAKLHASRSPACRPQRPLGLLSDILAQPASTLPTVFKTKAVCQEVSHGYFITPSQVSTYLLQRCHRLPREQTA</sequence>
<dbReference type="PANTHER" id="PTHR14066:SF10">
    <property type="entry name" value="NATRIURETIC PEPTIDES B"/>
    <property type="match status" value="1"/>
</dbReference>
<evidence type="ECO:0000256" key="2">
    <source>
        <dbReference type="ARBA" id="ARBA00009041"/>
    </source>
</evidence>
<gene>
    <name evidence="14 16" type="primary">Nppb</name>
</gene>
<dbReference type="OrthoDB" id="9892281at2759"/>
<protein>
    <recommendedName>
        <fullName evidence="3">Natriuretic peptides B</fullName>
    </recommendedName>
    <alternativeName>
        <fullName evidence="9">Brain natriuretic factor prohormone</fullName>
    </alternativeName>
    <alternativeName>
        <fullName evidence="10">Gamma-brain natriuretic peptide</fullName>
    </alternativeName>
    <alternativeName>
        <fullName evidence="11">Iso-ANP</fullName>
    </alternativeName>
</protein>
<keyword evidence="5" id="KW-0372">Hormone</keyword>
<comment type="subcellular location">
    <subcellularLocation>
        <location evidence="1 12">Secreted</location>
    </subcellularLocation>
</comment>
<keyword evidence="6 13" id="KW-0732">Signal</keyword>
<keyword evidence="8" id="KW-1015">Disulfide bond</keyword>
<evidence type="ECO:0000313" key="15">
    <source>
        <dbReference type="Proteomes" id="UP000002494"/>
    </source>
</evidence>
<dbReference type="InterPro" id="IPR000663">
    <property type="entry name" value="Natr_peptide"/>
</dbReference>
<proteinExistence type="inferred from homology"/>
<evidence type="ECO:0000256" key="3">
    <source>
        <dbReference type="ARBA" id="ARBA00020075"/>
    </source>
</evidence>
<dbReference type="GO" id="GO:0005179">
    <property type="term" value="F:hormone activity"/>
    <property type="evidence" value="ECO:0007669"/>
    <property type="project" value="UniProtKB-KW"/>
</dbReference>
<evidence type="ECO:0000256" key="6">
    <source>
        <dbReference type="ARBA" id="ARBA00022729"/>
    </source>
</evidence>
<evidence type="ECO:0000313" key="16">
    <source>
        <dbReference type="RGD" id="3194"/>
    </source>
</evidence>
<name>A0A8I6AIA6_RAT</name>